<sequence>MEVWKSRGHRQVECRGEKCNPGSTAPGSVGDRDSAVFPKQGSKRSSGEGSQRAGMSPGLGSLQIQSSFPHTPALAQPVSPVWSTKGVDPATPGALWECSVIAMSQTNQAGLGSLLKSQKVQFLMGQLEQRCSPNPSGFVFPSACSLPRVCVSDSVCVTLPSAPPDPRGAETGSDNCPTSLKYGEQLCHPQLLEKPSPAWWAAPTASSTHSSQCSSSCASSSSVPGSPPCPS</sequence>
<dbReference type="Proteomes" id="UP000276834">
    <property type="component" value="Unassembled WGS sequence"/>
</dbReference>
<feature type="compositionally biased region" description="Low complexity" evidence="1">
    <location>
        <begin position="201"/>
        <end position="224"/>
    </location>
</feature>
<reference evidence="2 3" key="1">
    <citation type="journal article" date="2018" name="Proc. R. Soc. B">
        <title>A non-coding region near Follistatin controls head colour polymorphism in the Gouldian finch.</title>
        <authorList>
            <person name="Toomey M.B."/>
            <person name="Marques C.I."/>
            <person name="Andrade P."/>
            <person name="Araujo P.M."/>
            <person name="Sabatino S."/>
            <person name="Gazda M.A."/>
            <person name="Afonso S."/>
            <person name="Lopes R.J."/>
            <person name="Corbo J.C."/>
            <person name="Carneiro M."/>
        </authorList>
    </citation>
    <scope>NUCLEOTIDE SEQUENCE [LARGE SCALE GENOMIC DNA]</scope>
    <source>
        <strain evidence="2">Red01</strain>
        <tissue evidence="2">Muscle</tissue>
    </source>
</reference>
<accession>A0A3L8RX89</accession>
<gene>
    <name evidence="2" type="ORF">DV515_00014787</name>
</gene>
<feature type="region of interest" description="Disordered" evidence="1">
    <location>
        <begin position="201"/>
        <end position="231"/>
    </location>
</feature>
<name>A0A3L8RX89_CHLGU</name>
<feature type="region of interest" description="Disordered" evidence="1">
    <location>
        <begin position="1"/>
        <end position="65"/>
    </location>
</feature>
<protein>
    <submittedName>
        <fullName evidence="2">Uncharacterized protein</fullName>
    </submittedName>
</protein>
<comment type="caution">
    <text evidence="2">The sequence shown here is derived from an EMBL/GenBank/DDBJ whole genome shotgun (WGS) entry which is preliminary data.</text>
</comment>
<proteinExistence type="predicted"/>
<keyword evidence="3" id="KW-1185">Reference proteome</keyword>
<evidence type="ECO:0000256" key="1">
    <source>
        <dbReference type="SAM" id="MobiDB-lite"/>
    </source>
</evidence>
<evidence type="ECO:0000313" key="3">
    <source>
        <dbReference type="Proteomes" id="UP000276834"/>
    </source>
</evidence>
<evidence type="ECO:0000313" key="2">
    <source>
        <dbReference type="EMBL" id="RLV89608.1"/>
    </source>
</evidence>
<dbReference type="AlphaFoldDB" id="A0A3L8RX89"/>
<dbReference type="EMBL" id="QUSF01000142">
    <property type="protein sequence ID" value="RLV89608.1"/>
    <property type="molecule type" value="Genomic_DNA"/>
</dbReference>
<organism evidence="2 3">
    <name type="scientific">Chloebia gouldiae</name>
    <name type="common">Gouldian finch</name>
    <name type="synonym">Erythrura gouldiae</name>
    <dbReference type="NCBI Taxonomy" id="44316"/>
    <lineage>
        <taxon>Eukaryota</taxon>
        <taxon>Metazoa</taxon>
        <taxon>Chordata</taxon>
        <taxon>Craniata</taxon>
        <taxon>Vertebrata</taxon>
        <taxon>Euteleostomi</taxon>
        <taxon>Archelosauria</taxon>
        <taxon>Archosauria</taxon>
        <taxon>Dinosauria</taxon>
        <taxon>Saurischia</taxon>
        <taxon>Theropoda</taxon>
        <taxon>Coelurosauria</taxon>
        <taxon>Aves</taxon>
        <taxon>Neognathae</taxon>
        <taxon>Neoaves</taxon>
        <taxon>Telluraves</taxon>
        <taxon>Australaves</taxon>
        <taxon>Passeriformes</taxon>
        <taxon>Passeroidea</taxon>
        <taxon>Passeridae</taxon>
        <taxon>Chloebia</taxon>
    </lineage>
</organism>